<accession>A0A5N7CDW0</accession>
<evidence type="ECO:0000313" key="1">
    <source>
        <dbReference type="EMBL" id="KAE8392047.1"/>
    </source>
</evidence>
<sequence>MTLCGEQHAVDLLMEYYYFGSQTSAGSNPLAVVITIMGSHICKREKKCCGGKSREAMRN</sequence>
<gene>
    <name evidence="1" type="ORF">BDV23DRAFT_152000</name>
</gene>
<name>A0A5N7CDW0_PETAA</name>
<dbReference type="Proteomes" id="UP000326877">
    <property type="component" value="Unassembled WGS sequence"/>
</dbReference>
<proteinExistence type="predicted"/>
<organism evidence="1">
    <name type="scientific">Petromyces alliaceus</name>
    <name type="common">Aspergillus alliaceus</name>
    <dbReference type="NCBI Taxonomy" id="209559"/>
    <lineage>
        <taxon>Eukaryota</taxon>
        <taxon>Fungi</taxon>
        <taxon>Dikarya</taxon>
        <taxon>Ascomycota</taxon>
        <taxon>Pezizomycotina</taxon>
        <taxon>Eurotiomycetes</taxon>
        <taxon>Eurotiomycetidae</taxon>
        <taxon>Eurotiales</taxon>
        <taxon>Aspergillaceae</taxon>
        <taxon>Aspergillus</taxon>
        <taxon>Aspergillus subgen. Circumdati</taxon>
    </lineage>
</organism>
<protein>
    <submittedName>
        <fullName evidence="1">Uncharacterized protein</fullName>
    </submittedName>
</protein>
<reference evidence="1" key="1">
    <citation type="submission" date="2019-04" db="EMBL/GenBank/DDBJ databases">
        <title>Friends and foes A comparative genomics studyof 23 Aspergillus species from section Flavi.</title>
        <authorList>
            <consortium name="DOE Joint Genome Institute"/>
            <person name="Kjaerbolling I."/>
            <person name="Vesth T."/>
            <person name="Frisvad J.C."/>
            <person name="Nybo J.L."/>
            <person name="Theobald S."/>
            <person name="Kildgaard S."/>
            <person name="Isbrandt T."/>
            <person name="Kuo A."/>
            <person name="Sato A."/>
            <person name="Lyhne E.K."/>
            <person name="Kogle M.E."/>
            <person name="Wiebenga A."/>
            <person name="Kun R.S."/>
            <person name="Lubbers R.J."/>
            <person name="Makela M.R."/>
            <person name="Barry K."/>
            <person name="Chovatia M."/>
            <person name="Clum A."/>
            <person name="Daum C."/>
            <person name="Haridas S."/>
            <person name="He G."/>
            <person name="LaButti K."/>
            <person name="Lipzen A."/>
            <person name="Mondo S."/>
            <person name="Riley R."/>
            <person name="Salamov A."/>
            <person name="Simmons B.A."/>
            <person name="Magnuson J.K."/>
            <person name="Henrissat B."/>
            <person name="Mortensen U.H."/>
            <person name="Larsen T.O."/>
            <person name="Devries R.P."/>
            <person name="Grigoriev I.V."/>
            <person name="Machida M."/>
            <person name="Baker S.E."/>
            <person name="Andersen M.R."/>
        </authorList>
    </citation>
    <scope>NUCLEOTIDE SEQUENCE [LARGE SCALE GENOMIC DNA]</scope>
    <source>
        <strain evidence="1">IBT 14317</strain>
    </source>
</reference>
<dbReference type="EMBL" id="ML735240">
    <property type="protein sequence ID" value="KAE8392047.1"/>
    <property type="molecule type" value="Genomic_DNA"/>
</dbReference>
<dbReference type="AlphaFoldDB" id="A0A5N7CDW0"/>